<comment type="caution">
    <text evidence="1">The sequence shown here is derived from an EMBL/GenBank/DDBJ whole genome shotgun (WGS) entry which is preliminary data.</text>
</comment>
<protein>
    <submittedName>
        <fullName evidence="1">Uncharacterized protein</fullName>
    </submittedName>
</protein>
<reference evidence="1" key="1">
    <citation type="journal article" date="2020" name="Stud. Mycol.">
        <title>101 Dothideomycetes genomes: a test case for predicting lifestyles and emergence of pathogens.</title>
        <authorList>
            <person name="Haridas S."/>
            <person name="Albert R."/>
            <person name="Binder M."/>
            <person name="Bloem J."/>
            <person name="Labutti K."/>
            <person name="Salamov A."/>
            <person name="Andreopoulos B."/>
            <person name="Baker S."/>
            <person name="Barry K."/>
            <person name="Bills G."/>
            <person name="Bluhm B."/>
            <person name="Cannon C."/>
            <person name="Castanera R."/>
            <person name="Culley D."/>
            <person name="Daum C."/>
            <person name="Ezra D."/>
            <person name="Gonzalez J."/>
            <person name="Henrissat B."/>
            <person name="Kuo A."/>
            <person name="Liang C."/>
            <person name="Lipzen A."/>
            <person name="Lutzoni F."/>
            <person name="Magnuson J."/>
            <person name="Mondo S."/>
            <person name="Nolan M."/>
            <person name="Ohm R."/>
            <person name="Pangilinan J."/>
            <person name="Park H.-J."/>
            <person name="Ramirez L."/>
            <person name="Alfaro M."/>
            <person name="Sun H."/>
            <person name="Tritt A."/>
            <person name="Yoshinaga Y."/>
            <person name="Zwiers L.-H."/>
            <person name="Turgeon B."/>
            <person name="Goodwin S."/>
            <person name="Spatafora J."/>
            <person name="Crous P."/>
            <person name="Grigoriev I."/>
        </authorList>
    </citation>
    <scope>NUCLEOTIDE SEQUENCE</scope>
    <source>
        <strain evidence="1">CBS 525.71</strain>
    </source>
</reference>
<accession>A0ACB6RTC6</accession>
<sequence>MAGHIFLISCLLAICLPIIFVQLPRFETVKELRAENEAETRSTVLRRRRRLSPSRSRKILRRITRPWSETDIDITSAESEQEQVAPEQISQTGARGRWHTGISRPIFQGDACADSRASPKEEELRKARAGKKPWDPPFRRQLPRTELVRKSPGGRWHAVTDASPPRKTGREMEARGVAMRLFPPDPVPEMDDVDEYDRCSLASSGPLQTPQEPLHRRLPSRNHLQSHDERGAPSREHQSEPPVAQIVPPPRTGPESLPSPLDGSPLPSMCHVPRSAPSTRTREPVSCSCRHCRHPHSEASVPQSPSVTTAAPEAGPEEISKQASKGPDCPCKHEDTDPSALQSKNPPSAAPKKDLKNASEKTAKDAPKEAPKEGPKAPSKAPKSGMPLWQILLVIMGFIIFVFAFAILVAHCLAWFLVYKTEARLGEVRSGLLRGGEMKMCLCGRG</sequence>
<gene>
    <name evidence="1" type="ORF">BU25DRAFT_492896</name>
</gene>
<evidence type="ECO:0000313" key="1">
    <source>
        <dbReference type="EMBL" id="KAF2625230.1"/>
    </source>
</evidence>
<keyword evidence="2" id="KW-1185">Reference proteome</keyword>
<evidence type="ECO:0000313" key="2">
    <source>
        <dbReference type="Proteomes" id="UP000799754"/>
    </source>
</evidence>
<dbReference type="Proteomes" id="UP000799754">
    <property type="component" value="Unassembled WGS sequence"/>
</dbReference>
<organism evidence="1 2">
    <name type="scientific">Macroventuria anomochaeta</name>
    <dbReference type="NCBI Taxonomy" id="301207"/>
    <lineage>
        <taxon>Eukaryota</taxon>
        <taxon>Fungi</taxon>
        <taxon>Dikarya</taxon>
        <taxon>Ascomycota</taxon>
        <taxon>Pezizomycotina</taxon>
        <taxon>Dothideomycetes</taxon>
        <taxon>Pleosporomycetidae</taxon>
        <taxon>Pleosporales</taxon>
        <taxon>Pleosporineae</taxon>
        <taxon>Didymellaceae</taxon>
        <taxon>Macroventuria</taxon>
    </lineage>
</organism>
<name>A0ACB6RTC6_9PLEO</name>
<proteinExistence type="predicted"/>
<dbReference type="EMBL" id="MU006726">
    <property type="protein sequence ID" value="KAF2625230.1"/>
    <property type="molecule type" value="Genomic_DNA"/>
</dbReference>